<evidence type="ECO:0000313" key="2">
    <source>
        <dbReference type="Proteomes" id="UP001159363"/>
    </source>
</evidence>
<dbReference type="EMBL" id="JARBHB010000003">
    <property type="protein sequence ID" value="KAJ8890205.1"/>
    <property type="molecule type" value="Genomic_DNA"/>
</dbReference>
<keyword evidence="2" id="KW-1185">Reference proteome</keyword>
<proteinExistence type="predicted"/>
<organism evidence="1 2">
    <name type="scientific">Dryococelus australis</name>
    <dbReference type="NCBI Taxonomy" id="614101"/>
    <lineage>
        <taxon>Eukaryota</taxon>
        <taxon>Metazoa</taxon>
        <taxon>Ecdysozoa</taxon>
        <taxon>Arthropoda</taxon>
        <taxon>Hexapoda</taxon>
        <taxon>Insecta</taxon>
        <taxon>Pterygota</taxon>
        <taxon>Neoptera</taxon>
        <taxon>Polyneoptera</taxon>
        <taxon>Phasmatodea</taxon>
        <taxon>Verophasmatodea</taxon>
        <taxon>Anareolatae</taxon>
        <taxon>Phasmatidae</taxon>
        <taxon>Eurycanthinae</taxon>
        <taxon>Dryococelus</taxon>
    </lineage>
</organism>
<sequence>MGADVTVVPEQVFGSRYSASNLEIKPLNTQLFGPCSSPLKIQGNITTPITWRVSTITVDVYVVQGLKERFLGQSAIESLGMLRWVEEVNQLRNKFDPRERYPKLSEGLGLMAATYTIRLKNSAVLVSLHAPCRVALPLQPKLKKEIERLVNMGIISPMDRPTE</sequence>
<name>A0ABQ9I0P9_9NEOP</name>
<reference evidence="1 2" key="1">
    <citation type="submission" date="2023-02" db="EMBL/GenBank/DDBJ databases">
        <title>LHISI_Scaffold_Assembly.</title>
        <authorList>
            <person name="Stuart O.P."/>
            <person name="Cleave R."/>
            <person name="Magrath M.J.L."/>
            <person name="Mikheyev A.S."/>
        </authorList>
    </citation>
    <scope>NUCLEOTIDE SEQUENCE [LARGE SCALE GENOMIC DNA]</scope>
    <source>
        <strain evidence="1">Daus_M_001</strain>
        <tissue evidence="1">Leg muscle</tissue>
    </source>
</reference>
<evidence type="ECO:0000313" key="1">
    <source>
        <dbReference type="EMBL" id="KAJ8890205.1"/>
    </source>
</evidence>
<gene>
    <name evidence="1" type="ORF">PR048_009713</name>
</gene>
<protein>
    <submittedName>
        <fullName evidence="1">Uncharacterized protein</fullName>
    </submittedName>
</protein>
<comment type="caution">
    <text evidence="1">The sequence shown here is derived from an EMBL/GenBank/DDBJ whole genome shotgun (WGS) entry which is preliminary data.</text>
</comment>
<dbReference type="Proteomes" id="UP001159363">
    <property type="component" value="Chromosome 3"/>
</dbReference>
<accession>A0ABQ9I0P9</accession>